<protein>
    <recommendedName>
        <fullName evidence="1">L-asparaginase N-terminal domain-containing protein</fullName>
    </recommendedName>
</protein>
<name>A0A1F6AA32_9BACT</name>
<comment type="caution">
    <text evidence="2">The sequence shown here is derived from an EMBL/GenBank/DDBJ whole genome shotgun (WGS) entry which is preliminary data.</text>
</comment>
<dbReference type="PIRSF" id="PIRSF001220">
    <property type="entry name" value="L-ASNase_gatD"/>
    <property type="match status" value="1"/>
</dbReference>
<dbReference type="Pfam" id="PF00710">
    <property type="entry name" value="Asparaginase"/>
    <property type="match status" value="1"/>
</dbReference>
<dbReference type="PIRSF" id="PIRSF500176">
    <property type="entry name" value="L_ASNase"/>
    <property type="match status" value="1"/>
</dbReference>
<dbReference type="EMBL" id="MFJN01000019">
    <property type="protein sequence ID" value="OGG21640.1"/>
    <property type="molecule type" value="Genomic_DNA"/>
</dbReference>
<dbReference type="SUPFAM" id="SSF53774">
    <property type="entry name" value="Glutaminase/Asparaginase"/>
    <property type="match status" value="1"/>
</dbReference>
<dbReference type="PANTHER" id="PTHR11707">
    <property type="entry name" value="L-ASPARAGINASE"/>
    <property type="match status" value="1"/>
</dbReference>
<dbReference type="InterPro" id="IPR036152">
    <property type="entry name" value="Asp/glu_Ase-like_sf"/>
</dbReference>
<reference evidence="2 3" key="1">
    <citation type="journal article" date="2016" name="Nat. Commun.">
        <title>Thousands of microbial genomes shed light on interconnected biogeochemical processes in an aquifer system.</title>
        <authorList>
            <person name="Anantharaman K."/>
            <person name="Brown C.T."/>
            <person name="Hug L.A."/>
            <person name="Sharon I."/>
            <person name="Castelle C.J."/>
            <person name="Probst A.J."/>
            <person name="Thomas B.C."/>
            <person name="Singh A."/>
            <person name="Wilkins M.J."/>
            <person name="Karaoz U."/>
            <person name="Brodie E.L."/>
            <person name="Williams K.H."/>
            <person name="Hubbard S.S."/>
            <person name="Banfield J.F."/>
        </authorList>
    </citation>
    <scope>NUCLEOTIDE SEQUENCE [LARGE SCALE GENOMIC DNA]</scope>
</reference>
<dbReference type="InterPro" id="IPR027474">
    <property type="entry name" value="L-asparaginase_N"/>
</dbReference>
<organism evidence="2 3">
    <name type="scientific">Candidatus Gottesmanbacteria bacterium RIFCSPHIGHO2_02_FULL_40_13</name>
    <dbReference type="NCBI Taxonomy" id="1798384"/>
    <lineage>
        <taxon>Bacteria</taxon>
        <taxon>Candidatus Gottesmaniibacteriota</taxon>
    </lineage>
</organism>
<dbReference type="InterPro" id="IPR037152">
    <property type="entry name" value="L-asparaginase_N_sf"/>
</dbReference>
<dbReference type="InterPro" id="IPR027473">
    <property type="entry name" value="L-asparaginase_C"/>
</dbReference>
<proteinExistence type="predicted"/>
<dbReference type="Gene3D" id="3.40.50.40">
    <property type="match status" value="1"/>
</dbReference>
<dbReference type="Proteomes" id="UP000177092">
    <property type="component" value="Unassembled WGS sequence"/>
</dbReference>
<dbReference type="InterPro" id="IPR006034">
    <property type="entry name" value="Asparaginase/glutaminase-like"/>
</dbReference>
<evidence type="ECO:0000313" key="3">
    <source>
        <dbReference type="Proteomes" id="UP000177092"/>
    </source>
</evidence>
<feature type="domain" description="L-asparaginase N-terminal" evidence="1">
    <location>
        <begin position="30"/>
        <end position="256"/>
    </location>
</feature>
<sequence>MRNKNSLKLFKRIYKWQDYFHGFDNYFKTKIGFIAQGGTIDSILNENSKLVPSPHPVVTSKTIGKKVSYINKLYLKHQTSAKILGNLFGWSYSQGKDVAIPWKNQELKIIKRISSFDSGQEDHTHFLSFLDYVMKQLENLEVIIISQGTDSLVNKASLFTAVLSPYLYASHKKVIFVGSSESGYKEDTLAIPNVTGALFTAVEKRLPGGIYIVSASRIDGEETVEVFQGLGVVKLHSDGIFHSPNSEAIFTIRKNLVFESALLKDLIERIKSIELLPYLSRFYFQDHIPDRLEEAFNKTSIESVENDPRILISHYNMGKRVFIVRARGSGTASLAWKKQLEILSKKKNVIIIITTSADSGDVNLRKYEAGLDIDGVISGRTLREEAALTLAAISYDLRMHEKFNNQDIQQLIERYCYLSGMIGE</sequence>
<dbReference type="PANTHER" id="PTHR11707:SF28">
    <property type="entry name" value="60 KDA LYSOPHOSPHOLIPASE"/>
    <property type="match status" value="1"/>
</dbReference>
<gene>
    <name evidence="2" type="ORF">A3D03_04560</name>
</gene>
<evidence type="ECO:0000313" key="2">
    <source>
        <dbReference type="EMBL" id="OGG21640.1"/>
    </source>
</evidence>
<evidence type="ECO:0000259" key="1">
    <source>
        <dbReference type="Pfam" id="PF00710"/>
    </source>
</evidence>
<dbReference type="SMART" id="SM00870">
    <property type="entry name" value="Asparaginase"/>
    <property type="match status" value="1"/>
</dbReference>
<accession>A0A1F6AA32</accession>
<dbReference type="STRING" id="1798384.A3D03_04560"/>
<dbReference type="PRINTS" id="PR00139">
    <property type="entry name" value="ASNGLNASE"/>
</dbReference>
<dbReference type="AlphaFoldDB" id="A0A1F6AA32"/>
<dbReference type="Gene3D" id="3.40.50.1170">
    <property type="entry name" value="L-asparaginase, N-terminal domain"/>
    <property type="match status" value="1"/>
</dbReference>